<feature type="transmembrane region" description="Helical" evidence="7">
    <location>
        <begin position="443"/>
        <end position="468"/>
    </location>
</feature>
<gene>
    <name evidence="10" type="ORF">BJY28_001467</name>
</gene>
<reference evidence="10 11" key="1">
    <citation type="submission" date="2020-07" db="EMBL/GenBank/DDBJ databases">
        <title>Sequencing the genomes of 1000 actinobacteria strains.</title>
        <authorList>
            <person name="Klenk H.-P."/>
        </authorList>
    </citation>
    <scope>NUCLEOTIDE SEQUENCE [LARGE SCALE GENOMIC DNA]</scope>
    <source>
        <strain evidence="10 11">DSM 24723</strain>
    </source>
</reference>
<evidence type="ECO:0000256" key="6">
    <source>
        <dbReference type="ARBA" id="ARBA00038076"/>
    </source>
</evidence>
<dbReference type="PANTHER" id="PTHR30572:SF4">
    <property type="entry name" value="ABC TRANSPORTER PERMEASE YTRF"/>
    <property type="match status" value="1"/>
</dbReference>
<feature type="domain" description="MacB-like periplasmic core" evidence="9">
    <location>
        <begin position="497"/>
        <end position="691"/>
    </location>
</feature>
<evidence type="ECO:0000313" key="11">
    <source>
        <dbReference type="Proteomes" id="UP000592181"/>
    </source>
</evidence>
<feature type="transmembrane region" description="Helical" evidence="7">
    <location>
        <begin position="807"/>
        <end position="831"/>
    </location>
</feature>
<feature type="domain" description="ABC3 transporter permease C-terminal" evidence="8">
    <location>
        <begin position="725"/>
        <end position="840"/>
    </location>
</feature>
<evidence type="ECO:0000256" key="7">
    <source>
        <dbReference type="SAM" id="Phobius"/>
    </source>
</evidence>
<keyword evidence="11" id="KW-1185">Reference proteome</keyword>
<feature type="domain" description="ABC3 transporter permease C-terminal" evidence="8">
    <location>
        <begin position="276"/>
        <end position="397"/>
    </location>
</feature>
<dbReference type="RefSeq" id="WP_179462431.1">
    <property type="nucleotide sequence ID" value="NZ_JACBZX010000001.1"/>
</dbReference>
<feature type="transmembrane region" description="Helical" evidence="7">
    <location>
        <begin position="365"/>
        <end position="387"/>
    </location>
</feature>
<feature type="transmembrane region" description="Helical" evidence="7">
    <location>
        <begin position="321"/>
        <end position="345"/>
    </location>
</feature>
<proteinExistence type="inferred from homology"/>
<dbReference type="GO" id="GO:0005886">
    <property type="term" value="C:plasma membrane"/>
    <property type="evidence" value="ECO:0007669"/>
    <property type="project" value="UniProtKB-SubCell"/>
</dbReference>
<dbReference type="Proteomes" id="UP000592181">
    <property type="component" value="Unassembled WGS sequence"/>
</dbReference>
<evidence type="ECO:0000256" key="4">
    <source>
        <dbReference type="ARBA" id="ARBA00022989"/>
    </source>
</evidence>
<name>A0A852X3I6_9MICO</name>
<feature type="transmembrane region" description="Helical" evidence="7">
    <location>
        <begin position="720"/>
        <end position="746"/>
    </location>
</feature>
<evidence type="ECO:0000259" key="8">
    <source>
        <dbReference type="Pfam" id="PF02687"/>
    </source>
</evidence>
<comment type="similarity">
    <text evidence="6">Belongs to the ABC-4 integral membrane protein family.</text>
</comment>
<feature type="domain" description="MacB-like periplasmic core" evidence="9">
    <location>
        <begin position="17"/>
        <end position="239"/>
    </location>
</feature>
<evidence type="ECO:0000259" key="9">
    <source>
        <dbReference type="Pfam" id="PF12704"/>
    </source>
</evidence>
<protein>
    <submittedName>
        <fullName evidence="10">Putative ABC transport system permease protein</fullName>
    </submittedName>
</protein>
<evidence type="ECO:0000256" key="3">
    <source>
        <dbReference type="ARBA" id="ARBA00022692"/>
    </source>
</evidence>
<sequence length="848" mass="88052">MLRATFTSLMARKMRLLMSATAIILGTAFVAGSLIFTDTLGKTFDGIMEGSVGDVVVQEAGSSGSVEDMDVAATSTIDPALVDELAALPGAEQADGNVDAVGVFVVGEDGNVVGGQGAPALAFNWTDAPNQLGNQVLSLTSGRQPEGDGEVVIDDQTAERAGYQLGDEVPFVSSGSTPEFTAELVGTVEFGDGGLAGASISVFDTPTAQELFLDGEDVYTSVWVTTAEGTSQQELADAAAGLVPEGFEARAGEDVAGETQEATEESLSFITTFLLVFAGIALFVGSFLIINTFSILVAQRGRELALLRAIGASRRQVTRSVLIESLVVGLVGATVGLLVGILLAQGIKALFAQIGLDMSGSSLVIAPRTVVAAYLVGIIVTMLAAWIPARRAGRVPPVAAMRDEVEVSSRGPRVRLVLEVGVLLAGIAAFLVGLFVVDTRQVWWIGAGVVGIVLGASFLAAIVGRPVISGLGAIYRRLFGTVGTMAEQNTTRSPGRTAATASALMIGMTLVALMGVVSQSTKASVDKQIAESFRADYVLSNAVGQPFSPAITERAAEVEGVAEVSPERYLGAEIDDAESYGAAVDPSTYGEIQGIEMTEGSFTDLTDGGVLLSEDQRAGREVGDTVAVSLGGPARQLEVAGFYDADQATGWPFYLSLDGATALGAPEADNSAYVVLAEGVDQAAVADRLGALIEEQPLVTLKDQQSYADEQRGFIDQLLYIIYALLGLAIIIAILGIVNTLGLSVIERTREIGLLRAVGLSRRQLRRMIRLESVTIALLGAVLGIVIGVVAGVAIQRALVEDGITELAIPWGQLVAFVVAAGLVGVLAALLPARRAARMDVLEAISSE</sequence>
<evidence type="ECO:0000256" key="2">
    <source>
        <dbReference type="ARBA" id="ARBA00022475"/>
    </source>
</evidence>
<accession>A0A852X3I6</accession>
<dbReference type="AlphaFoldDB" id="A0A852X3I6"/>
<evidence type="ECO:0000313" key="10">
    <source>
        <dbReference type="EMBL" id="NYG36998.1"/>
    </source>
</evidence>
<feature type="transmembrane region" description="Helical" evidence="7">
    <location>
        <begin position="498"/>
        <end position="517"/>
    </location>
</feature>
<dbReference type="InterPro" id="IPR003838">
    <property type="entry name" value="ABC3_permease_C"/>
</dbReference>
<dbReference type="GO" id="GO:0022857">
    <property type="term" value="F:transmembrane transporter activity"/>
    <property type="evidence" value="ECO:0007669"/>
    <property type="project" value="TreeGrafter"/>
</dbReference>
<feature type="transmembrane region" description="Helical" evidence="7">
    <location>
        <begin position="416"/>
        <end position="437"/>
    </location>
</feature>
<evidence type="ECO:0000256" key="1">
    <source>
        <dbReference type="ARBA" id="ARBA00004651"/>
    </source>
</evidence>
<keyword evidence="3 7" id="KW-0812">Transmembrane</keyword>
<dbReference type="Pfam" id="PF02687">
    <property type="entry name" value="FtsX"/>
    <property type="match status" value="2"/>
</dbReference>
<keyword evidence="2" id="KW-1003">Cell membrane</keyword>
<comment type="subcellular location">
    <subcellularLocation>
        <location evidence="1">Cell membrane</location>
        <topology evidence="1">Multi-pass membrane protein</topology>
    </subcellularLocation>
</comment>
<feature type="transmembrane region" description="Helical" evidence="7">
    <location>
        <begin position="771"/>
        <end position="795"/>
    </location>
</feature>
<dbReference type="PANTHER" id="PTHR30572">
    <property type="entry name" value="MEMBRANE COMPONENT OF TRANSPORTER-RELATED"/>
    <property type="match status" value="1"/>
</dbReference>
<keyword evidence="5 7" id="KW-0472">Membrane</keyword>
<evidence type="ECO:0000256" key="5">
    <source>
        <dbReference type="ARBA" id="ARBA00023136"/>
    </source>
</evidence>
<dbReference type="EMBL" id="JACBZX010000001">
    <property type="protein sequence ID" value="NYG36998.1"/>
    <property type="molecule type" value="Genomic_DNA"/>
</dbReference>
<organism evidence="10 11">
    <name type="scientific">Janibacter alkaliphilus</name>
    <dbReference type="NCBI Taxonomy" id="1069963"/>
    <lineage>
        <taxon>Bacteria</taxon>
        <taxon>Bacillati</taxon>
        <taxon>Actinomycetota</taxon>
        <taxon>Actinomycetes</taxon>
        <taxon>Micrococcales</taxon>
        <taxon>Intrasporangiaceae</taxon>
        <taxon>Janibacter</taxon>
    </lineage>
</organism>
<dbReference type="Pfam" id="PF12704">
    <property type="entry name" value="MacB_PCD"/>
    <property type="match status" value="2"/>
</dbReference>
<dbReference type="InterPro" id="IPR025857">
    <property type="entry name" value="MacB_PCD"/>
</dbReference>
<dbReference type="InterPro" id="IPR050250">
    <property type="entry name" value="Macrolide_Exporter_MacB"/>
</dbReference>
<feature type="transmembrane region" description="Helical" evidence="7">
    <location>
        <begin position="273"/>
        <end position="298"/>
    </location>
</feature>
<keyword evidence="4 7" id="KW-1133">Transmembrane helix</keyword>
<comment type="caution">
    <text evidence="10">The sequence shown here is derived from an EMBL/GenBank/DDBJ whole genome shotgun (WGS) entry which is preliminary data.</text>
</comment>